<organism evidence="2 3">
    <name type="scientific">Exidia glandulosa HHB12029</name>
    <dbReference type="NCBI Taxonomy" id="1314781"/>
    <lineage>
        <taxon>Eukaryota</taxon>
        <taxon>Fungi</taxon>
        <taxon>Dikarya</taxon>
        <taxon>Basidiomycota</taxon>
        <taxon>Agaricomycotina</taxon>
        <taxon>Agaricomycetes</taxon>
        <taxon>Auriculariales</taxon>
        <taxon>Exidiaceae</taxon>
        <taxon>Exidia</taxon>
    </lineage>
</organism>
<feature type="region of interest" description="Disordered" evidence="1">
    <location>
        <begin position="1"/>
        <end position="87"/>
    </location>
</feature>
<sequence>MPGARKTAAQQNELSTRVTRQRATTEGLEVPVLDLPPTRRAPSKPPVKEKAPLLNLPGPSPPIHPVNPKNKKDALLPKPTPPTQLPKPAVLLVGRTLHAPRVPPASKDPVASRALFKDTVAPRAPVKTPTRKTAARVLFAADLDIEYKQDGDEISPMQEHVKRCSSVVKKGVPVFTKDAVALRSNRFTQPPQVDDEEGEDDEEEDIYWRGGECSKRAVPARTKNTYEEVASPAHKKVATAFDHIVPRYEGDKCLSMVSDCTREIVEGGFKVYLPLHLFDLDVLRQEEDAHIPESEVSCQLWMQWMKHILACLEVLGVPAFVIKIFSSHFDHIMLADDFVTTWQVWLLYDMHRHQLFKGERLHNIARLDRDLLARMRDVVMTRLQTRMEQALSRMCPSAQVSSSKTSTTSLTQEPRASGTKNLLKLKTHVFDKDAMRKDCKPRWLIAEPSGKGTFVCPRPTSSSWLAPREVCQPSASLPTEESE</sequence>
<feature type="compositionally biased region" description="Polar residues" evidence="1">
    <location>
        <begin position="8"/>
        <end position="24"/>
    </location>
</feature>
<protein>
    <submittedName>
        <fullName evidence="2">Uncharacterized protein</fullName>
    </submittedName>
</protein>
<gene>
    <name evidence="2" type="ORF">EXIGLDRAFT_700856</name>
</gene>
<dbReference type="InParanoid" id="A0A165D905"/>
<proteinExistence type="predicted"/>
<evidence type="ECO:0000313" key="3">
    <source>
        <dbReference type="Proteomes" id="UP000077266"/>
    </source>
</evidence>
<dbReference type="Proteomes" id="UP000077266">
    <property type="component" value="Unassembled WGS sequence"/>
</dbReference>
<keyword evidence="3" id="KW-1185">Reference proteome</keyword>
<evidence type="ECO:0000313" key="2">
    <source>
        <dbReference type="EMBL" id="KZV84030.1"/>
    </source>
</evidence>
<accession>A0A165D905</accession>
<evidence type="ECO:0000256" key="1">
    <source>
        <dbReference type="SAM" id="MobiDB-lite"/>
    </source>
</evidence>
<name>A0A165D905_EXIGL</name>
<dbReference type="EMBL" id="KV426243">
    <property type="protein sequence ID" value="KZV84030.1"/>
    <property type="molecule type" value="Genomic_DNA"/>
</dbReference>
<dbReference type="AlphaFoldDB" id="A0A165D905"/>
<feature type="compositionally biased region" description="Low complexity" evidence="1">
    <location>
        <begin position="401"/>
        <end position="411"/>
    </location>
</feature>
<feature type="region of interest" description="Disordered" evidence="1">
    <location>
        <begin position="398"/>
        <end position="417"/>
    </location>
</feature>
<reference evidence="2 3" key="1">
    <citation type="journal article" date="2016" name="Mol. Biol. Evol.">
        <title>Comparative Genomics of Early-Diverging Mushroom-Forming Fungi Provides Insights into the Origins of Lignocellulose Decay Capabilities.</title>
        <authorList>
            <person name="Nagy L.G."/>
            <person name="Riley R."/>
            <person name="Tritt A."/>
            <person name="Adam C."/>
            <person name="Daum C."/>
            <person name="Floudas D."/>
            <person name="Sun H."/>
            <person name="Yadav J.S."/>
            <person name="Pangilinan J."/>
            <person name="Larsson K.H."/>
            <person name="Matsuura K."/>
            <person name="Barry K."/>
            <person name="Labutti K."/>
            <person name="Kuo R."/>
            <person name="Ohm R.A."/>
            <person name="Bhattacharya S.S."/>
            <person name="Shirouzu T."/>
            <person name="Yoshinaga Y."/>
            <person name="Martin F.M."/>
            <person name="Grigoriev I.V."/>
            <person name="Hibbett D.S."/>
        </authorList>
    </citation>
    <scope>NUCLEOTIDE SEQUENCE [LARGE SCALE GENOMIC DNA]</scope>
    <source>
        <strain evidence="2 3">HHB12029</strain>
    </source>
</reference>